<sequence>MTTWWKSAVHVLCVISAMVFIVATIMLALYVIRLICNMAIEPPIPDIESSAYSKSDRRRSKRSARSPRSSRRSDRSSRRSKRSPSRSDRETPPSSRYRINDKVRTVNLVLRGQPSHSSGTEQNVSAPSPSIRPQGKPIEFSGQKIQPAESGSISTTGSTRASNAPSGKDSRADAAGSIAVHGSVIGADPKPQGITFNVEPGTPISVNVQGPRAYAGGTTIFCFFVPSQLRKVEVSVRQRKMARCSGSMAVTRMKKSCTDYTFIHLSTSLIQALDQKQFVPKARKPSVSPNYKNEVEKKIVEE</sequence>
<feature type="compositionally biased region" description="Basic residues" evidence="1">
    <location>
        <begin position="56"/>
        <end position="70"/>
    </location>
</feature>
<evidence type="ECO:0000256" key="2">
    <source>
        <dbReference type="SAM" id="Phobius"/>
    </source>
</evidence>
<feature type="transmembrane region" description="Helical" evidence="2">
    <location>
        <begin position="12"/>
        <end position="32"/>
    </location>
</feature>
<dbReference type="EMBL" id="JAVFWL010000002">
    <property type="protein sequence ID" value="KAK6732470.1"/>
    <property type="molecule type" value="Genomic_DNA"/>
</dbReference>
<feature type="compositionally biased region" description="Polar residues" evidence="1">
    <location>
        <begin position="149"/>
        <end position="165"/>
    </location>
</feature>
<evidence type="ECO:0000313" key="4">
    <source>
        <dbReference type="Proteomes" id="UP001303046"/>
    </source>
</evidence>
<evidence type="ECO:0000256" key="1">
    <source>
        <dbReference type="SAM" id="MobiDB-lite"/>
    </source>
</evidence>
<protein>
    <submittedName>
        <fullName evidence="3">Uncharacterized protein</fullName>
    </submittedName>
</protein>
<keyword evidence="4" id="KW-1185">Reference proteome</keyword>
<feature type="compositionally biased region" description="Polar residues" evidence="1">
    <location>
        <begin position="114"/>
        <end position="128"/>
    </location>
</feature>
<organism evidence="3 4">
    <name type="scientific">Necator americanus</name>
    <name type="common">Human hookworm</name>
    <dbReference type="NCBI Taxonomy" id="51031"/>
    <lineage>
        <taxon>Eukaryota</taxon>
        <taxon>Metazoa</taxon>
        <taxon>Ecdysozoa</taxon>
        <taxon>Nematoda</taxon>
        <taxon>Chromadorea</taxon>
        <taxon>Rhabditida</taxon>
        <taxon>Rhabditina</taxon>
        <taxon>Rhabditomorpha</taxon>
        <taxon>Strongyloidea</taxon>
        <taxon>Ancylostomatidae</taxon>
        <taxon>Bunostominae</taxon>
        <taxon>Necator</taxon>
    </lineage>
</organism>
<keyword evidence="2" id="KW-0472">Membrane</keyword>
<proteinExistence type="predicted"/>
<keyword evidence="2" id="KW-1133">Transmembrane helix</keyword>
<comment type="caution">
    <text evidence="3">The sequence shown here is derived from an EMBL/GenBank/DDBJ whole genome shotgun (WGS) entry which is preliminary data.</text>
</comment>
<gene>
    <name evidence="3" type="primary">Necator_chrII.g4489</name>
    <name evidence="3" type="ORF">RB195_016697</name>
</gene>
<accession>A0ABR1C3Z7</accession>
<feature type="region of interest" description="Disordered" evidence="1">
    <location>
        <begin position="46"/>
        <end position="174"/>
    </location>
</feature>
<dbReference type="Proteomes" id="UP001303046">
    <property type="component" value="Unassembled WGS sequence"/>
</dbReference>
<keyword evidence="2" id="KW-0812">Transmembrane</keyword>
<name>A0ABR1C3Z7_NECAM</name>
<evidence type="ECO:0000313" key="3">
    <source>
        <dbReference type="EMBL" id="KAK6732470.1"/>
    </source>
</evidence>
<reference evidence="3 4" key="1">
    <citation type="submission" date="2023-08" db="EMBL/GenBank/DDBJ databases">
        <title>A Necator americanus chromosomal reference genome.</title>
        <authorList>
            <person name="Ilik V."/>
            <person name="Petrzelkova K.J."/>
            <person name="Pardy F."/>
            <person name="Fuh T."/>
            <person name="Niatou-Singa F.S."/>
            <person name="Gouil Q."/>
            <person name="Baker L."/>
            <person name="Ritchie M.E."/>
            <person name="Jex A.R."/>
            <person name="Gazzola D."/>
            <person name="Li H."/>
            <person name="Toshio Fujiwara R."/>
            <person name="Zhan B."/>
            <person name="Aroian R.V."/>
            <person name="Pafco B."/>
            <person name="Schwarz E.M."/>
        </authorList>
    </citation>
    <scope>NUCLEOTIDE SEQUENCE [LARGE SCALE GENOMIC DNA]</scope>
    <source>
        <strain evidence="3 4">Aroian</strain>
        <tissue evidence="3">Whole animal</tissue>
    </source>
</reference>